<accession>A0A378J5E1</accession>
<feature type="transmembrane region" description="Helical" evidence="1">
    <location>
        <begin position="111"/>
        <end position="129"/>
    </location>
</feature>
<evidence type="ECO:0008006" key="4">
    <source>
        <dbReference type="Google" id="ProtNLM"/>
    </source>
</evidence>
<keyword evidence="1" id="KW-0472">Membrane</keyword>
<sequence length="170" mass="19664">MKIVGLFIMFLQNLNTEFFKKTIIIFWAIWWLIALWTDSVGLLAHVGLLQKSWAPDTNYLFLVESLKMYNPPFWIPPLCFAGILFWSLLSTLAFGWACASLNQPTPCWRQRADIAFIISLSYWLAFFLADQLVMKFDLEENHMVQGGFQLLTYLALYILPTKSGNNLSKP</sequence>
<dbReference type="Proteomes" id="UP000254677">
    <property type="component" value="Unassembled WGS sequence"/>
</dbReference>
<dbReference type="AlphaFoldDB" id="A0A378J5E1"/>
<feature type="transmembrane region" description="Helical" evidence="1">
    <location>
        <begin position="141"/>
        <end position="159"/>
    </location>
</feature>
<name>A0A378J5E1_9GAMM</name>
<dbReference type="EMBL" id="UGOA01000001">
    <property type="protein sequence ID" value="STX42147.1"/>
    <property type="molecule type" value="Genomic_DNA"/>
</dbReference>
<proteinExistence type="predicted"/>
<feature type="transmembrane region" description="Helical" evidence="1">
    <location>
        <begin position="24"/>
        <end position="48"/>
    </location>
</feature>
<evidence type="ECO:0000313" key="3">
    <source>
        <dbReference type="Proteomes" id="UP000254677"/>
    </source>
</evidence>
<keyword evidence="3" id="KW-1185">Reference proteome</keyword>
<gene>
    <name evidence="2" type="ORF">NCTC13292_01396</name>
</gene>
<protein>
    <recommendedName>
        <fullName evidence="4">Transmembrane protein</fullName>
    </recommendedName>
</protein>
<dbReference type="RefSeq" id="WP_115221121.1">
    <property type="nucleotide sequence ID" value="NZ_CAXYJE010000003.1"/>
</dbReference>
<feature type="transmembrane region" description="Helical" evidence="1">
    <location>
        <begin position="74"/>
        <end position="99"/>
    </location>
</feature>
<organism evidence="2 3">
    <name type="scientific">Legionella donaldsonii</name>
    <dbReference type="NCBI Taxonomy" id="45060"/>
    <lineage>
        <taxon>Bacteria</taxon>
        <taxon>Pseudomonadati</taxon>
        <taxon>Pseudomonadota</taxon>
        <taxon>Gammaproteobacteria</taxon>
        <taxon>Legionellales</taxon>
        <taxon>Legionellaceae</taxon>
        <taxon>Legionella</taxon>
    </lineage>
</organism>
<reference evidence="2 3" key="1">
    <citation type="submission" date="2018-06" db="EMBL/GenBank/DDBJ databases">
        <authorList>
            <consortium name="Pathogen Informatics"/>
            <person name="Doyle S."/>
        </authorList>
    </citation>
    <scope>NUCLEOTIDE SEQUENCE [LARGE SCALE GENOMIC DNA]</scope>
    <source>
        <strain evidence="2 3">NCTC13292</strain>
    </source>
</reference>
<keyword evidence="1" id="KW-0812">Transmembrane</keyword>
<evidence type="ECO:0000256" key="1">
    <source>
        <dbReference type="SAM" id="Phobius"/>
    </source>
</evidence>
<keyword evidence="1" id="KW-1133">Transmembrane helix</keyword>
<evidence type="ECO:0000313" key="2">
    <source>
        <dbReference type="EMBL" id="STX42147.1"/>
    </source>
</evidence>